<dbReference type="InterPro" id="IPR017789">
    <property type="entry name" value="Frataxin"/>
</dbReference>
<dbReference type="SUPFAM" id="SSF55387">
    <property type="entry name" value="Frataxin/Nqo15-like"/>
    <property type="match status" value="1"/>
</dbReference>
<evidence type="ECO:0000256" key="7">
    <source>
        <dbReference type="ARBA" id="ARBA00022946"/>
    </source>
</evidence>
<evidence type="ECO:0000313" key="14">
    <source>
        <dbReference type="Proteomes" id="UP000829685"/>
    </source>
</evidence>
<dbReference type="Pfam" id="PF01491">
    <property type="entry name" value="Frataxin_Cyay"/>
    <property type="match status" value="1"/>
</dbReference>
<dbReference type="GO" id="GO:0006826">
    <property type="term" value="P:iron ion transport"/>
    <property type="evidence" value="ECO:0007669"/>
    <property type="project" value="UniProtKB-KW"/>
</dbReference>
<evidence type="ECO:0000256" key="2">
    <source>
        <dbReference type="ARBA" id="ARBA00008183"/>
    </source>
</evidence>
<comment type="catalytic activity">
    <reaction evidence="12">
        <text>4 Fe(2+) + O2 + 4 H(+) = 4 Fe(3+) + 2 H2O</text>
        <dbReference type="Rhea" id="RHEA:11148"/>
        <dbReference type="ChEBI" id="CHEBI:15377"/>
        <dbReference type="ChEBI" id="CHEBI:15378"/>
        <dbReference type="ChEBI" id="CHEBI:15379"/>
        <dbReference type="ChEBI" id="CHEBI:29033"/>
        <dbReference type="ChEBI" id="CHEBI:29034"/>
        <dbReference type="EC" id="1.16.3.1"/>
    </reaction>
</comment>
<dbReference type="OrthoDB" id="1897642at2759"/>
<dbReference type="Proteomes" id="UP000829685">
    <property type="component" value="Unassembled WGS sequence"/>
</dbReference>
<dbReference type="PANTHER" id="PTHR16821">
    <property type="entry name" value="FRATAXIN"/>
    <property type="match status" value="1"/>
</dbReference>
<dbReference type="GO" id="GO:0005739">
    <property type="term" value="C:mitochondrion"/>
    <property type="evidence" value="ECO:0007669"/>
    <property type="project" value="UniProtKB-SubCell"/>
</dbReference>
<sequence length="199" mass="21525">MTGSNLAKLGRAAHRALQSRSAVAAHHAVRPLSASRALPLPQHAAAAAAVPKLPRATFFSTSAGLAKPLPPDVLKTAKPAELTDSQYHQLADEYIEGILAKYEEEQDAKGEIDVEYSSGVMTIKYPHGDYVINKQPPNRQIWLSSPLSGPKRYDWVVTSEGQDAKQDTATGGWVYLRDGTFLDDILREETGVSFDGLGA</sequence>
<dbReference type="EMBL" id="JAFIMR010000010">
    <property type="protein sequence ID" value="KAI1873479.1"/>
    <property type="molecule type" value="Genomic_DNA"/>
</dbReference>
<keyword evidence="10" id="KW-0406">Ion transport</keyword>
<evidence type="ECO:0000256" key="11">
    <source>
        <dbReference type="ARBA" id="ARBA00023128"/>
    </source>
</evidence>
<keyword evidence="5" id="KW-0813">Transport</keyword>
<dbReference type="Gene3D" id="3.30.920.10">
    <property type="entry name" value="Frataxin/CyaY"/>
    <property type="match status" value="1"/>
</dbReference>
<evidence type="ECO:0000256" key="10">
    <source>
        <dbReference type="ARBA" id="ARBA00023065"/>
    </source>
</evidence>
<dbReference type="GO" id="GO:0006879">
    <property type="term" value="P:intracellular iron ion homeostasis"/>
    <property type="evidence" value="ECO:0007669"/>
    <property type="project" value="UniProtKB-KW"/>
</dbReference>
<dbReference type="GO" id="GO:0008198">
    <property type="term" value="F:ferrous iron binding"/>
    <property type="evidence" value="ECO:0007669"/>
    <property type="project" value="TreeGrafter"/>
</dbReference>
<keyword evidence="14" id="KW-1185">Reference proteome</keyword>
<dbReference type="GO" id="GO:0051537">
    <property type="term" value="F:2 iron, 2 sulfur cluster binding"/>
    <property type="evidence" value="ECO:0007669"/>
    <property type="project" value="TreeGrafter"/>
</dbReference>
<dbReference type="InterPro" id="IPR002908">
    <property type="entry name" value="Frataxin/CyaY"/>
</dbReference>
<keyword evidence="8" id="KW-0560">Oxidoreductase</keyword>
<dbReference type="EC" id="1.16.3.1" evidence="3"/>
<keyword evidence="7" id="KW-0809">Transit peptide</keyword>
<evidence type="ECO:0000256" key="12">
    <source>
        <dbReference type="ARBA" id="ARBA00047990"/>
    </source>
</evidence>
<accession>A0A9P9WPH3</accession>
<keyword evidence="4" id="KW-0409">Iron storage</keyword>
<comment type="caution">
    <text evidence="13">The sequence shown here is derived from an EMBL/GenBank/DDBJ whole genome shotgun (WGS) entry which is preliminary data.</text>
</comment>
<evidence type="ECO:0000256" key="9">
    <source>
        <dbReference type="ARBA" id="ARBA00023004"/>
    </source>
</evidence>
<dbReference type="PROSITE" id="PS01344">
    <property type="entry name" value="FRATAXIN_1"/>
    <property type="match status" value="1"/>
</dbReference>
<dbReference type="PROSITE" id="PS50810">
    <property type="entry name" value="FRATAXIN_2"/>
    <property type="match status" value="1"/>
</dbReference>
<dbReference type="InterPro" id="IPR036524">
    <property type="entry name" value="Frataxin/CyaY_sf"/>
</dbReference>
<evidence type="ECO:0000256" key="1">
    <source>
        <dbReference type="ARBA" id="ARBA00004173"/>
    </source>
</evidence>
<proteinExistence type="inferred from homology"/>
<dbReference type="SMART" id="SM01219">
    <property type="entry name" value="Frataxin_Cyay"/>
    <property type="match status" value="1"/>
</dbReference>
<keyword evidence="6" id="KW-0410">Iron transport</keyword>
<evidence type="ECO:0000256" key="5">
    <source>
        <dbReference type="ARBA" id="ARBA00022448"/>
    </source>
</evidence>
<keyword evidence="11" id="KW-0496">Mitochondrion</keyword>
<dbReference type="FunFam" id="3.30.920.10:FF:000004">
    <property type="entry name" value="Mitochondrial chaperone Frataxin"/>
    <property type="match status" value="1"/>
</dbReference>
<gene>
    <name evidence="13" type="ORF">JX265_005101</name>
</gene>
<protein>
    <recommendedName>
        <fullName evidence="3">ferroxidase</fullName>
        <ecNumber evidence="3">1.16.3.1</ecNumber>
    </recommendedName>
</protein>
<keyword evidence="9" id="KW-0408">Iron</keyword>
<dbReference type="NCBIfam" id="TIGR03421">
    <property type="entry name" value="FeS_CyaY"/>
    <property type="match status" value="1"/>
</dbReference>
<dbReference type="GO" id="GO:0016226">
    <property type="term" value="P:iron-sulfur cluster assembly"/>
    <property type="evidence" value="ECO:0007669"/>
    <property type="project" value="InterPro"/>
</dbReference>
<dbReference type="GO" id="GO:0008199">
    <property type="term" value="F:ferric iron binding"/>
    <property type="evidence" value="ECO:0007669"/>
    <property type="project" value="InterPro"/>
</dbReference>
<name>A0A9P9WPH3_9PEZI</name>
<evidence type="ECO:0000313" key="13">
    <source>
        <dbReference type="EMBL" id="KAI1873479.1"/>
    </source>
</evidence>
<comment type="similarity">
    <text evidence="2">Belongs to the frataxin family.</text>
</comment>
<dbReference type="AlphaFoldDB" id="A0A9P9WPH3"/>
<dbReference type="PANTHER" id="PTHR16821:SF2">
    <property type="entry name" value="FRATAXIN, MITOCHONDRIAL"/>
    <property type="match status" value="1"/>
</dbReference>
<evidence type="ECO:0000256" key="8">
    <source>
        <dbReference type="ARBA" id="ARBA00023002"/>
    </source>
</evidence>
<organism evidence="13 14">
    <name type="scientific">Neoarthrinium moseri</name>
    <dbReference type="NCBI Taxonomy" id="1658444"/>
    <lineage>
        <taxon>Eukaryota</taxon>
        <taxon>Fungi</taxon>
        <taxon>Dikarya</taxon>
        <taxon>Ascomycota</taxon>
        <taxon>Pezizomycotina</taxon>
        <taxon>Sordariomycetes</taxon>
        <taxon>Xylariomycetidae</taxon>
        <taxon>Amphisphaeriales</taxon>
        <taxon>Apiosporaceae</taxon>
        <taxon>Neoarthrinium</taxon>
    </lineage>
</organism>
<reference evidence="13" key="1">
    <citation type="submission" date="2021-03" db="EMBL/GenBank/DDBJ databases">
        <title>Revisited historic fungal species revealed as producer of novel bioactive compounds through whole genome sequencing and comparative genomics.</title>
        <authorList>
            <person name="Vignolle G.A."/>
            <person name="Hochenegger N."/>
            <person name="Mach R.L."/>
            <person name="Mach-Aigner A.R."/>
            <person name="Javad Rahimi M."/>
            <person name="Salim K.A."/>
            <person name="Chan C.M."/>
            <person name="Lim L.B.L."/>
            <person name="Cai F."/>
            <person name="Druzhinina I.S."/>
            <person name="U'Ren J.M."/>
            <person name="Derntl C."/>
        </authorList>
    </citation>
    <scope>NUCLEOTIDE SEQUENCE</scope>
    <source>
        <strain evidence="13">TUCIM 5799</strain>
    </source>
</reference>
<comment type="subcellular location">
    <subcellularLocation>
        <location evidence="1">Mitochondrion</location>
    </subcellularLocation>
</comment>
<evidence type="ECO:0000256" key="4">
    <source>
        <dbReference type="ARBA" id="ARBA00022434"/>
    </source>
</evidence>
<evidence type="ECO:0000256" key="3">
    <source>
        <dbReference type="ARBA" id="ARBA00013107"/>
    </source>
</evidence>
<evidence type="ECO:0000256" key="6">
    <source>
        <dbReference type="ARBA" id="ARBA00022496"/>
    </source>
</evidence>
<dbReference type="GO" id="GO:0034986">
    <property type="term" value="F:iron chaperone activity"/>
    <property type="evidence" value="ECO:0007669"/>
    <property type="project" value="TreeGrafter"/>
</dbReference>
<dbReference type="InterPro" id="IPR020895">
    <property type="entry name" value="Frataxin_CS"/>
</dbReference>
<dbReference type="GO" id="GO:0004322">
    <property type="term" value="F:ferroxidase activity"/>
    <property type="evidence" value="ECO:0007669"/>
    <property type="project" value="UniProtKB-EC"/>
</dbReference>
<dbReference type="NCBIfam" id="TIGR03422">
    <property type="entry name" value="mito_frataxin"/>
    <property type="match status" value="1"/>
</dbReference>